<dbReference type="AlphaFoldDB" id="P94641"/>
<evidence type="ECO:0000313" key="2">
    <source>
        <dbReference type="EMBL" id="AAB46602.1"/>
    </source>
</evidence>
<protein>
    <submittedName>
        <fullName evidence="2">Uncharacterized protein</fullName>
    </submittedName>
</protein>
<organism evidence="2">
    <name type="scientific">Corynebacterium glutamicum</name>
    <name type="common">Brevibacterium saccharolyticum</name>
    <dbReference type="NCBI Taxonomy" id="1718"/>
    <lineage>
        <taxon>Bacteria</taxon>
        <taxon>Bacillati</taxon>
        <taxon>Actinomycetota</taxon>
        <taxon>Actinomycetes</taxon>
        <taxon>Mycobacteriales</taxon>
        <taxon>Corynebacteriaceae</taxon>
        <taxon>Corynebacterium</taxon>
    </lineage>
</organism>
<accession>P94641</accession>
<dbReference type="EMBL" id="U85507">
    <property type="protein sequence ID" value="AAB46602.1"/>
    <property type="molecule type" value="Genomic_DNA"/>
</dbReference>
<feature type="region of interest" description="Disordered" evidence="1">
    <location>
        <begin position="1"/>
        <end position="22"/>
    </location>
</feature>
<feature type="compositionally biased region" description="Low complexity" evidence="1">
    <location>
        <begin position="197"/>
        <end position="213"/>
    </location>
</feature>
<evidence type="ECO:0000256" key="1">
    <source>
        <dbReference type="SAM" id="MobiDB-lite"/>
    </source>
</evidence>
<geneLocation type="plasmid" evidence="2">
    <name>pXZ10145.1</name>
</geneLocation>
<keyword evidence="2" id="KW-0614">Plasmid</keyword>
<feature type="compositionally biased region" description="Polar residues" evidence="1">
    <location>
        <begin position="222"/>
        <end position="252"/>
    </location>
</feature>
<name>P94641_CORGT</name>
<sequence length="252" mass="26247">MTPRNDPMPNITSATDTHASAKPAVSVTMGARKVNAAKVPPLISAPSAMARMSRGVANWLSSTRSLGEVALVSLRPTLFVTPRMTPTAAGIQRMAIAQNVVRQPSAVPSSAPAGTPTTVAIVVPESRIDSARPFWFAGTRVVAVLSATARNPAFARALSTRVMSRRENTGVIAPMTWLPANTRRQTINVSRGGQRRANAAITGAPTTIPTANAEVSRPAVPTETSSSVAIAGSNPASMNSEVPMTKTARASM</sequence>
<reference evidence="2" key="1">
    <citation type="submission" date="1997-01" db="EMBL/GenBank/DDBJ databases">
        <title>The Isolation and Characterization of Two Plasmids pXZ10145.1 Containing a Transposon-like Sequence and pXZ10142 from Corynebacterium glutamicum 1014.</title>
        <authorList>
            <person name="Zheng Z."/>
            <person name="Shi S."/>
            <person name="Jiang X."/>
            <person name="Wang Z."/>
            <person name="Caro L."/>
        </authorList>
    </citation>
    <scope>NUCLEOTIDE SEQUENCE</scope>
    <source>
        <strain evidence="2">1014</strain>
        <plasmid evidence="2">pXZ10145.1</plasmid>
    </source>
</reference>
<gene>
    <name evidence="2" type="primary">ORF6</name>
</gene>
<feature type="region of interest" description="Disordered" evidence="1">
    <location>
        <begin position="190"/>
        <end position="252"/>
    </location>
</feature>
<proteinExistence type="predicted"/>